<evidence type="ECO:0000313" key="2">
    <source>
        <dbReference type="Proteomes" id="UP001550348"/>
    </source>
</evidence>
<comment type="caution">
    <text evidence="1">The sequence shown here is derived from an EMBL/GenBank/DDBJ whole genome shotgun (WGS) entry which is preliminary data.</text>
</comment>
<dbReference type="Proteomes" id="UP001550348">
    <property type="component" value="Unassembled WGS sequence"/>
</dbReference>
<gene>
    <name evidence="1" type="ORF">ABZ071_32090</name>
</gene>
<protein>
    <submittedName>
        <fullName evidence="1">Uncharacterized protein</fullName>
    </submittedName>
</protein>
<keyword evidence="2" id="KW-1185">Reference proteome</keyword>
<name>A0ABV2VUH2_9ACTN</name>
<proteinExistence type="predicted"/>
<accession>A0ABV2VUH2</accession>
<organism evidence="1 2">
    <name type="scientific">Micromonospora fulviviridis</name>
    <dbReference type="NCBI Taxonomy" id="47860"/>
    <lineage>
        <taxon>Bacteria</taxon>
        <taxon>Bacillati</taxon>
        <taxon>Actinomycetota</taxon>
        <taxon>Actinomycetes</taxon>
        <taxon>Micromonosporales</taxon>
        <taxon>Micromonosporaceae</taxon>
        <taxon>Micromonospora</taxon>
    </lineage>
</organism>
<sequence length="59" mass="6564">MPVIGPIDLPPCGVCRRGKVRVRRRDRDPVVLCLACDGGPLVDKARRVLSDDQRRALNL</sequence>
<reference evidence="1 2" key="1">
    <citation type="submission" date="2024-06" db="EMBL/GenBank/DDBJ databases">
        <title>The Natural Products Discovery Center: Release of the First 8490 Sequenced Strains for Exploring Actinobacteria Biosynthetic Diversity.</title>
        <authorList>
            <person name="Kalkreuter E."/>
            <person name="Kautsar S.A."/>
            <person name="Yang D."/>
            <person name="Bader C.D."/>
            <person name="Teijaro C.N."/>
            <person name="Fluegel L."/>
            <person name="Davis C.M."/>
            <person name="Simpson J.R."/>
            <person name="Lauterbach L."/>
            <person name="Steele A.D."/>
            <person name="Gui C."/>
            <person name="Meng S."/>
            <person name="Li G."/>
            <person name="Viehrig K."/>
            <person name="Ye F."/>
            <person name="Su P."/>
            <person name="Kiefer A.F."/>
            <person name="Nichols A."/>
            <person name="Cepeda A.J."/>
            <person name="Yan W."/>
            <person name="Fan B."/>
            <person name="Jiang Y."/>
            <person name="Adhikari A."/>
            <person name="Zheng C.-J."/>
            <person name="Schuster L."/>
            <person name="Cowan T.M."/>
            <person name="Smanski M.J."/>
            <person name="Chevrette M.G."/>
            <person name="De Carvalho L.P.S."/>
            <person name="Shen B."/>
        </authorList>
    </citation>
    <scope>NUCLEOTIDE SEQUENCE [LARGE SCALE GENOMIC DNA]</scope>
    <source>
        <strain evidence="1 2">NPDC006286</strain>
    </source>
</reference>
<dbReference type="EMBL" id="JBEXRX010000187">
    <property type="protein sequence ID" value="MEU0156443.1"/>
    <property type="molecule type" value="Genomic_DNA"/>
</dbReference>
<dbReference type="RefSeq" id="WP_355667952.1">
    <property type="nucleotide sequence ID" value="NZ_JBEXRX010000187.1"/>
</dbReference>
<evidence type="ECO:0000313" key="1">
    <source>
        <dbReference type="EMBL" id="MEU0156443.1"/>
    </source>
</evidence>